<sequence length="665" mass="74138">MQALSHSPFLQALGYAIANSFWQIALLWLIVVVLNGVVKSTAAARYILALTAQLAGFAWFIITFRVYYNKCAEALSTLQLLQLPSSYFTQSGTVNSSNWMQWILKIEQLLPFLSVAYLCLLVFLGIKWSRSYIQAQQIRHSGLEKIAPEWRVFVQQAALHLGIKAQVHIYLSSLVKSPLTAGFLKPVILVPLASINHLTSEQMEAVILHELAHIKRADYLIHLLQTVIEITLFFNPFTRLLSTLIHKERENSCDDWVLQFQYNPSMYAQALLNIARLQQQPVLAMPATGHKGDLLARVKRMLNKQEHEFDYKRHLSALLLMTGILVAVAWLSPASSTTLQVSATQQAALPQQQVEIEPISVSVKNPLFSPVFFLSSAPKPGNSKAIRKISAPAPPATPNAPDTLQAPPPPAMPDAPAVITVATDDQPGTVHFIRTVMSVPGNPASRPGRRAPEMNPEHGMGMIHIFGAFEPRRIKVHPPFLIDEPDFLPRFKRGGRGHMDLPPSPVMAMSKQITPAMVLERMLHNGNDSTNQLLIASIAQASNSADSMVILRQFYKNTWQQQFKQHRAQIETENRGKKLQHWAFYNPVYIESNNGEAFIEVKQTENNAPGTATKDSSTITGNSKELTRYQYHNGDVTITIVNVKRKQVEKVKAAALNAASITQND</sequence>
<dbReference type="Proteomes" id="UP000186917">
    <property type="component" value="Unassembled WGS sequence"/>
</dbReference>
<reference evidence="5" key="1">
    <citation type="submission" date="2017-01" db="EMBL/GenBank/DDBJ databases">
        <authorList>
            <person name="Varghese N."/>
            <person name="Submissions S."/>
        </authorList>
    </citation>
    <scope>NUCLEOTIDE SEQUENCE [LARGE SCALE GENOMIC DNA]</scope>
    <source>
        <strain evidence="5">DSM 21054</strain>
    </source>
</reference>
<feature type="transmembrane region" description="Helical" evidence="2">
    <location>
        <begin position="46"/>
        <end position="68"/>
    </location>
</feature>
<feature type="region of interest" description="Disordered" evidence="1">
    <location>
        <begin position="383"/>
        <end position="411"/>
    </location>
</feature>
<evidence type="ECO:0000256" key="1">
    <source>
        <dbReference type="SAM" id="MobiDB-lite"/>
    </source>
</evidence>
<evidence type="ECO:0000313" key="4">
    <source>
        <dbReference type="EMBL" id="SIT25415.1"/>
    </source>
</evidence>
<feature type="domain" description="Peptidase M56" evidence="3">
    <location>
        <begin position="24"/>
        <end position="299"/>
    </location>
</feature>
<evidence type="ECO:0000256" key="2">
    <source>
        <dbReference type="SAM" id="Phobius"/>
    </source>
</evidence>
<dbReference type="RefSeq" id="WP_076380496.1">
    <property type="nucleotide sequence ID" value="NZ_AP017422.1"/>
</dbReference>
<dbReference type="EMBL" id="FTOR01000006">
    <property type="protein sequence ID" value="SIT25415.1"/>
    <property type="molecule type" value="Genomic_DNA"/>
</dbReference>
<dbReference type="CDD" id="cd07341">
    <property type="entry name" value="M56_BlaR1_MecR1_like"/>
    <property type="match status" value="1"/>
</dbReference>
<keyword evidence="2" id="KW-1133">Transmembrane helix</keyword>
<dbReference type="Gene3D" id="3.30.2010.10">
    <property type="entry name" value="Metalloproteases ('zincins'), catalytic domain"/>
    <property type="match status" value="1"/>
</dbReference>
<proteinExistence type="predicted"/>
<feature type="transmembrane region" description="Helical" evidence="2">
    <location>
        <begin position="109"/>
        <end position="129"/>
    </location>
</feature>
<dbReference type="KEGG" id="fln:FLA_2256"/>
<dbReference type="OrthoDB" id="15218at2"/>
<keyword evidence="2" id="KW-0472">Membrane</keyword>
<dbReference type="PANTHER" id="PTHR34978">
    <property type="entry name" value="POSSIBLE SENSOR-TRANSDUCER PROTEIN BLAR"/>
    <property type="match status" value="1"/>
</dbReference>
<organism evidence="4 5">
    <name type="scientific">Filimonas lacunae</name>
    <dbReference type="NCBI Taxonomy" id="477680"/>
    <lineage>
        <taxon>Bacteria</taxon>
        <taxon>Pseudomonadati</taxon>
        <taxon>Bacteroidota</taxon>
        <taxon>Chitinophagia</taxon>
        <taxon>Chitinophagales</taxon>
        <taxon>Chitinophagaceae</taxon>
        <taxon>Filimonas</taxon>
    </lineage>
</organism>
<dbReference type="PANTHER" id="PTHR34978:SF3">
    <property type="entry name" value="SLR0241 PROTEIN"/>
    <property type="match status" value="1"/>
</dbReference>
<protein>
    <submittedName>
        <fullName evidence="4">Signal transducer regulating beta-lactamase production, contains metallopeptidase domain</fullName>
    </submittedName>
</protein>
<keyword evidence="5" id="KW-1185">Reference proteome</keyword>
<feature type="transmembrane region" description="Helical" evidence="2">
    <location>
        <begin position="314"/>
        <end position="332"/>
    </location>
</feature>
<dbReference type="STRING" id="477680.SAMN05421788_106307"/>
<accession>A0A173MFG8</accession>
<dbReference type="InterPro" id="IPR008756">
    <property type="entry name" value="Peptidase_M56"/>
</dbReference>
<name>A0A173MFG8_9BACT</name>
<dbReference type="AlphaFoldDB" id="A0A173MFG8"/>
<feature type="transmembrane region" description="Helical" evidence="2">
    <location>
        <begin position="12"/>
        <end position="34"/>
    </location>
</feature>
<keyword evidence="2" id="KW-0812">Transmembrane</keyword>
<dbReference type="InterPro" id="IPR052173">
    <property type="entry name" value="Beta-lactam_resp_regulator"/>
</dbReference>
<dbReference type="Pfam" id="PF05569">
    <property type="entry name" value="Peptidase_M56"/>
    <property type="match status" value="1"/>
</dbReference>
<gene>
    <name evidence="4" type="ORF">SAMN05421788_106307</name>
</gene>
<evidence type="ECO:0000259" key="3">
    <source>
        <dbReference type="Pfam" id="PF05569"/>
    </source>
</evidence>
<evidence type="ECO:0000313" key="5">
    <source>
        <dbReference type="Proteomes" id="UP000186917"/>
    </source>
</evidence>